<gene>
    <name evidence="1" type="ORF">GXM_06462</name>
</gene>
<reference evidence="1 2" key="1">
    <citation type="submission" date="2019-10" db="EMBL/GenBank/DDBJ databases">
        <title>Genomic and transcriptomic insights into the perfect genentic adaptation of a filamentous nitrogen-fixing cyanobacterium to rice fields.</title>
        <authorList>
            <person name="Chen Z."/>
        </authorList>
    </citation>
    <scope>NUCLEOTIDE SEQUENCE [LARGE SCALE GENOMIC DNA]</scope>
    <source>
        <strain evidence="1">CCNUC1</strain>
    </source>
</reference>
<sequence length="501" mass="52037">MANTNNLTVVSEQALVIIAPLTGSTNPNTAPAQILEVTGQGEVTVPTTLTEVQLGIQVEGKTATEVQEEVARRSTAVVDVLQKLGAQELQTTSIQLNPVFSFENNTQTLIGFRGVNTLQFELPTDRAGGAIDTAIQAGANLIQNISFTASDEALQQARLQVLSEAVKDAQAQANAVFSTLQLTPGKIIDIDINSAANPSPSPLVFEAANRASFAADTTTPIIGSPQTIEASVSLDIGYSPNSAGTLASATDNLTGAIKQALGIIDPLTGSTNPNTAQILEVTGQGKVSVPTTLTEVQLGIQVEGKTATEVQEEVAQRSTAVVDALQKLGAQELQTTSIQLNPVYSFENNTQTLTGFRGVNTLQFELPTDRAGGAIDTAIQAGANLIQNISFTASDEALQQARLQVLSEAVKDAQAQANAVFSTLQLTPGKIIDIDINSAANPSPSPLEFNLVADRAFAAGSTTPLIGGPLTIEASVSLDIAYSSASAGTLDLAIYGLQQST</sequence>
<dbReference type="PANTHER" id="PTHR34387">
    <property type="entry name" value="SLR1258 PROTEIN"/>
    <property type="match status" value="1"/>
</dbReference>
<organism evidence="1 2">
    <name type="scientific">Nostoc sphaeroides CCNUC1</name>
    <dbReference type="NCBI Taxonomy" id="2653204"/>
    <lineage>
        <taxon>Bacteria</taxon>
        <taxon>Bacillati</taxon>
        <taxon>Cyanobacteriota</taxon>
        <taxon>Cyanophyceae</taxon>
        <taxon>Nostocales</taxon>
        <taxon>Nostocaceae</taxon>
        <taxon>Nostoc</taxon>
    </lineage>
</organism>
<name>A0A5P8W8C1_9NOSO</name>
<dbReference type="Gene3D" id="3.30.70.2970">
    <property type="entry name" value="Protein of unknown function (DUF541), domain 2"/>
    <property type="match status" value="2"/>
</dbReference>
<accession>A0A5P8W8C1</accession>
<dbReference type="InterPro" id="IPR007497">
    <property type="entry name" value="SIMPL/DUF541"/>
</dbReference>
<dbReference type="PANTHER" id="PTHR34387:SF1">
    <property type="entry name" value="PERIPLASMIC IMMUNOGENIC PROTEIN"/>
    <property type="match status" value="1"/>
</dbReference>
<dbReference type="KEGG" id="nsh:GXM_06462"/>
<dbReference type="AlphaFoldDB" id="A0A5P8W8C1"/>
<evidence type="ECO:0000313" key="2">
    <source>
        <dbReference type="Proteomes" id="UP000326678"/>
    </source>
</evidence>
<dbReference type="Gene3D" id="3.30.110.170">
    <property type="entry name" value="Protein of unknown function (DUF541), domain 1"/>
    <property type="match status" value="2"/>
</dbReference>
<proteinExistence type="predicted"/>
<keyword evidence="2" id="KW-1185">Reference proteome</keyword>
<dbReference type="Proteomes" id="UP000326678">
    <property type="component" value="Chromosome Gxm1"/>
</dbReference>
<evidence type="ECO:0008006" key="3">
    <source>
        <dbReference type="Google" id="ProtNLM"/>
    </source>
</evidence>
<dbReference type="EMBL" id="CP045226">
    <property type="protein sequence ID" value="QFS48968.1"/>
    <property type="molecule type" value="Genomic_DNA"/>
</dbReference>
<dbReference type="GO" id="GO:0006974">
    <property type="term" value="P:DNA damage response"/>
    <property type="evidence" value="ECO:0007669"/>
    <property type="project" value="TreeGrafter"/>
</dbReference>
<protein>
    <recommendedName>
        <fullName evidence="3">DUF541 domain-containing protein</fullName>
    </recommendedName>
</protein>
<dbReference type="RefSeq" id="WP_152590410.1">
    <property type="nucleotide sequence ID" value="NZ_CP045226.1"/>
</dbReference>
<evidence type="ECO:0000313" key="1">
    <source>
        <dbReference type="EMBL" id="QFS48968.1"/>
    </source>
</evidence>
<dbReference type="Pfam" id="PF04402">
    <property type="entry name" value="SIMPL"/>
    <property type="match status" value="2"/>
</dbReference>
<dbReference type="InterPro" id="IPR052022">
    <property type="entry name" value="26kDa_periplasmic_antigen"/>
</dbReference>